<dbReference type="eggNOG" id="KOG0156">
    <property type="taxonomic scope" value="Eukaryota"/>
</dbReference>
<proteinExistence type="inferred from homology"/>
<dbReference type="PRINTS" id="PR00463">
    <property type="entry name" value="EP450I"/>
</dbReference>
<dbReference type="GO" id="GO:0016705">
    <property type="term" value="F:oxidoreductase activity, acting on paired donors, with incorporation or reduction of molecular oxygen"/>
    <property type="evidence" value="ECO:0007669"/>
    <property type="project" value="InterPro"/>
</dbReference>
<organism evidence="8 9">
    <name type="scientific">Cladophialophora psammophila CBS 110553</name>
    <dbReference type="NCBI Taxonomy" id="1182543"/>
    <lineage>
        <taxon>Eukaryota</taxon>
        <taxon>Fungi</taxon>
        <taxon>Dikarya</taxon>
        <taxon>Ascomycota</taxon>
        <taxon>Pezizomycotina</taxon>
        <taxon>Eurotiomycetes</taxon>
        <taxon>Chaetothyriomycetidae</taxon>
        <taxon>Chaetothyriales</taxon>
        <taxon>Herpotrichiellaceae</taxon>
        <taxon>Cladophialophora</taxon>
    </lineage>
</organism>
<evidence type="ECO:0000256" key="4">
    <source>
        <dbReference type="ARBA" id="ARBA00023002"/>
    </source>
</evidence>
<dbReference type="AlphaFoldDB" id="W9WR74"/>
<dbReference type="InterPro" id="IPR002401">
    <property type="entry name" value="Cyt_P450_E_grp-I"/>
</dbReference>
<reference evidence="8 9" key="1">
    <citation type="submission" date="2013-03" db="EMBL/GenBank/DDBJ databases">
        <title>The Genome Sequence of Cladophialophora psammophila CBS 110553.</title>
        <authorList>
            <consortium name="The Broad Institute Genomics Platform"/>
            <person name="Cuomo C."/>
            <person name="de Hoog S."/>
            <person name="Gorbushina A."/>
            <person name="Walker B."/>
            <person name="Young S.K."/>
            <person name="Zeng Q."/>
            <person name="Gargeya S."/>
            <person name="Fitzgerald M."/>
            <person name="Haas B."/>
            <person name="Abouelleil A."/>
            <person name="Allen A.W."/>
            <person name="Alvarado L."/>
            <person name="Arachchi H.M."/>
            <person name="Berlin A.M."/>
            <person name="Chapman S.B."/>
            <person name="Gainer-Dewar J."/>
            <person name="Goldberg J."/>
            <person name="Griggs A."/>
            <person name="Gujja S."/>
            <person name="Hansen M."/>
            <person name="Howarth C."/>
            <person name="Imamovic A."/>
            <person name="Ireland A."/>
            <person name="Larimer J."/>
            <person name="McCowan C."/>
            <person name="Murphy C."/>
            <person name="Pearson M."/>
            <person name="Poon T.W."/>
            <person name="Priest M."/>
            <person name="Roberts A."/>
            <person name="Saif S."/>
            <person name="Shea T."/>
            <person name="Sisk P."/>
            <person name="Sykes S."/>
            <person name="Wortman J."/>
            <person name="Nusbaum C."/>
            <person name="Birren B."/>
        </authorList>
    </citation>
    <scope>NUCLEOTIDE SEQUENCE [LARGE SCALE GENOMIC DNA]</scope>
    <source>
        <strain evidence="8 9">CBS 110553</strain>
    </source>
</reference>
<dbReference type="Proteomes" id="UP000019471">
    <property type="component" value="Unassembled WGS sequence"/>
</dbReference>
<dbReference type="PANTHER" id="PTHR24305:SF96">
    <property type="entry name" value="CYTOCHROME P450 MONOOXYGENASE STCB-RELATED"/>
    <property type="match status" value="1"/>
</dbReference>
<comment type="cofactor">
    <cofactor evidence="1 6">
        <name>heme</name>
        <dbReference type="ChEBI" id="CHEBI:30413"/>
    </cofactor>
</comment>
<name>W9WR74_9EURO</name>
<dbReference type="PRINTS" id="PR00385">
    <property type="entry name" value="P450"/>
</dbReference>
<keyword evidence="7" id="KW-0503">Monooxygenase</keyword>
<dbReference type="GO" id="GO:0020037">
    <property type="term" value="F:heme binding"/>
    <property type="evidence" value="ECO:0007669"/>
    <property type="project" value="InterPro"/>
</dbReference>
<dbReference type="OrthoDB" id="1470350at2759"/>
<evidence type="ECO:0008006" key="10">
    <source>
        <dbReference type="Google" id="ProtNLM"/>
    </source>
</evidence>
<dbReference type="Pfam" id="PF00067">
    <property type="entry name" value="p450"/>
    <property type="match status" value="1"/>
</dbReference>
<sequence>MVATILIGAILCAAVSITYVLYQITYNLFFSPLRNVPGPLIARVTPRWLMLIDMAGRRTSWIHNLHSRHGPTVRIAPNELSFANMEMVKVIYGQQTTFPKAPIYDTMSLPPFGIFSMRDRQDHSHRRRLLSHAFAQSSLYESEPLIRAHVEELTQRVQSGLCRPMDMMLLFRLVAFDIVGELFLGQSFNGLKAGTPPQFLHDIDQHFILCGIEGNFPLIYAMLLRIPIPALQRFLKARQRLIAYGKETFENYISENGRMSGRKDLLTKVVSLKSDTGEAPLTDLEIYTEVSNLILAGTDTTSMTLTYMFWQLAKNPKWQQMLRQEVGEKVPTSSGTVPGFSELAQLPILDAVVKEALRLHPAAPASLPRETPQGGKILNGSHIPEGTIVSMQCYTTQRDAATFPDPNAFRPERWMAPESEAMKEMMMPFSKGSRACLGKNLAMMELKLITASLINKFSVWLGPNCTDESMVMTDHFLVLPKGGKCEMIFSRVEES</sequence>
<comment type="caution">
    <text evidence="8">The sequence shown here is derived from an EMBL/GenBank/DDBJ whole genome shotgun (WGS) entry which is preliminary data.</text>
</comment>
<dbReference type="InterPro" id="IPR001128">
    <property type="entry name" value="Cyt_P450"/>
</dbReference>
<keyword evidence="9" id="KW-1185">Reference proteome</keyword>
<keyword evidence="3 6" id="KW-0479">Metal-binding</keyword>
<dbReference type="GO" id="GO:0005506">
    <property type="term" value="F:iron ion binding"/>
    <property type="evidence" value="ECO:0007669"/>
    <property type="project" value="InterPro"/>
</dbReference>
<protein>
    <recommendedName>
        <fullName evidence="10">Cytochrome P450 oxidoreductase</fullName>
    </recommendedName>
</protein>
<dbReference type="STRING" id="1182543.W9WR74"/>
<evidence type="ECO:0000256" key="7">
    <source>
        <dbReference type="RuleBase" id="RU000461"/>
    </source>
</evidence>
<dbReference type="PANTHER" id="PTHR24305">
    <property type="entry name" value="CYTOCHROME P450"/>
    <property type="match status" value="1"/>
</dbReference>
<accession>W9WR74</accession>
<dbReference type="InterPro" id="IPR036396">
    <property type="entry name" value="Cyt_P450_sf"/>
</dbReference>
<dbReference type="PROSITE" id="PS00086">
    <property type="entry name" value="CYTOCHROME_P450"/>
    <property type="match status" value="1"/>
</dbReference>
<dbReference type="InterPro" id="IPR050121">
    <property type="entry name" value="Cytochrome_P450_monoxygenase"/>
</dbReference>
<comment type="similarity">
    <text evidence="2 7">Belongs to the cytochrome P450 family.</text>
</comment>
<dbReference type="Gene3D" id="1.10.630.10">
    <property type="entry name" value="Cytochrome P450"/>
    <property type="match status" value="1"/>
</dbReference>
<evidence type="ECO:0000313" key="8">
    <source>
        <dbReference type="EMBL" id="EXJ67490.1"/>
    </source>
</evidence>
<dbReference type="GeneID" id="19194199"/>
<keyword evidence="5 6" id="KW-0408">Iron</keyword>
<dbReference type="HOGENOM" id="CLU_001570_14_4_1"/>
<evidence type="ECO:0000256" key="3">
    <source>
        <dbReference type="ARBA" id="ARBA00022723"/>
    </source>
</evidence>
<evidence type="ECO:0000256" key="2">
    <source>
        <dbReference type="ARBA" id="ARBA00010617"/>
    </source>
</evidence>
<keyword evidence="6 7" id="KW-0349">Heme</keyword>
<evidence type="ECO:0000256" key="5">
    <source>
        <dbReference type="ARBA" id="ARBA00023004"/>
    </source>
</evidence>
<evidence type="ECO:0000256" key="1">
    <source>
        <dbReference type="ARBA" id="ARBA00001971"/>
    </source>
</evidence>
<dbReference type="EMBL" id="AMGX01000016">
    <property type="protein sequence ID" value="EXJ67490.1"/>
    <property type="molecule type" value="Genomic_DNA"/>
</dbReference>
<dbReference type="InterPro" id="IPR017972">
    <property type="entry name" value="Cyt_P450_CS"/>
</dbReference>
<dbReference type="GO" id="GO:0004497">
    <property type="term" value="F:monooxygenase activity"/>
    <property type="evidence" value="ECO:0007669"/>
    <property type="project" value="UniProtKB-KW"/>
</dbReference>
<dbReference type="SUPFAM" id="SSF48264">
    <property type="entry name" value="Cytochrome P450"/>
    <property type="match status" value="1"/>
</dbReference>
<dbReference type="RefSeq" id="XP_007748272.1">
    <property type="nucleotide sequence ID" value="XM_007750082.1"/>
</dbReference>
<gene>
    <name evidence="8" type="ORF">A1O5_09503</name>
</gene>
<evidence type="ECO:0000313" key="9">
    <source>
        <dbReference type="Proteomes" id="UP000019471"/>
    </source>
</evidence>
<evidence type="ECO:0000256" key="6">
    <source>
        <dbReference type="PIRSR" id="PIRSR602401-1"/>
    </source>
</evidence>
<keyword evidence="4 7" id="KW-0560">Oxidoreductase</keyword>
<dbReference type="CDD" id="cd11059">
    <property type="entry name" value="CYP_fungal"/>
    <property type="match status" value="1"/>
</dbReference>
<feature type="binding site" description="axial binding residue" evidence="6">
    <location>
        <position position="436"/>
    </location>
    <ligand>
        <name>heme</name>
        <dbReference type="ChEBI" id="CHEBI:30413"/>
    </ligand>
    <ligandPart>
        <name>Fe</name>
        <dbReference type="ChEBI" id="CHEBI:18248"/>
    </ligandPart>
</feature>